<proteinExistence type="predicted"/>
<dbReference type="OrthoDB" id="3244423at2759"/>
<evidence type="ECO:0000313" key="2">
    <source>
        <dbReference type="Proteomes" id="UP000559027"/>
    </source>
</evidence>
<protein>
    <submittedName>
        <fullName evidence="1">Uncharacterized protein</fullName>
    </submittedName>
</protein>
<dbReference type="EMBL" id="JAACJO010000012">
    <property type="protein sequence ID" value="KAF5351683.1"/>
    <property type="molecule type" value="Genomic_DNA"/>
</dbReference>
<evidence type="ECO:0000313" key="1">
    <source>
        <dbReference type="EMBL" id="KAF5351683.1"/>
    </source>
</evidence>
<dbReference type="AlphaFoldDB" id="A0A8H5D2U5"/>
<sequence length="535" mass="59460">MLAQLCPEVLSSIMILAQEPISTDEEYNLDADSLPRQPFEIAISHVNSSIRSIALGTASLWSTVHVDTGAQDAGTILERTTAYLSRSSGHLLDLRIELNEAPSQSDNHLCEVIDMIAEESIRWRKLAIVAENDGITDVIAGIRERLIEDKQENLTPELEFLSLSVDYSEESFANFQGENGGSVSHLREQHPARNVTTSLSTFHRIALQQLPTLSFLRLRGLAIYLFQPTLLSGLQTLHLDQTKAIPFSFDFFNSFMAACPALEHLSIYGDIVMPSGHNGGAFEQVLIPVLGDGHIQPLSHAARYAEGRRVELGSQALDSIISLLELRSLRVCGTTDSVFKVLSTKLEAPKLRNFWVKDAQEHDLDIFWKVPCTTPSTASNSDHDRSEGPQGISLPSRFTQMQSLTFDNSNLSQSVYRRLSQTFPHIVEFASYSSLEVGTAASLLADGTMWPSLRALAFVFDTDLYADEDVLEELVKRRRESGCPIDELRIGVDEADIEDLSEANAQNPVIVMEKADGIDIWPPGRRYRDIDDILF</sequence>
<organism evidence="1 2">
    <name type="scientific">Leucocoprinus leucothites</name>
    <dbReference type="NCBI Taxonomy" id="201217"/>
    <lineage>
        <taxon>Eukaryota</taxon>
        <taxon>Fungi</taxon>
        <taxon>Dikarya</taxon>
        <taxon>Basidiomycota</taxon>
        <taxon>Agaricomycotina</taxon>
        <taxon>Agaricomycetes</taxon>
        <taxon>Agaricomycetidae</taxon>
        <taxon>Agaricales</taxon>
        <taxon>Agaricineae</taxon>
        <taxon>Agaricaceae</taxon>
        <taxon>Leucocoprinus</taxon>
    </lineage>
</organism>
<keyword evidence="2" id="KW-1185">Reference proteome</keyword>
<gene>
    <name evidence="1" type="ORF">D9756_007696</name>
</gene>
<reference evidence="1 2" key="1">
    <citation type="journal article" date="2020" name="ISME J.">
        <title>Uncovering the hidden diversity of litter-decomposition mechanisms in mushroom-forming fungi.</title>
        <authorList>
            <person name="Floudas D."/>
            <person name="Bentzer J."/>
            <person name="Ahren D."/>
            <person name="Johansson T."/>
            <person name="Persson P."/>
            <person name="Tunlid A."/>
        </authorList>
    </citation>
    <scope>NUCLEOTIDE SEQUENCE [LARGE SCALE GENOMIC DNA]</scope>
    <source>
        <strain evidence="1 2">CBS 146.42</strain>
    </source>
</reference>
<dbReference type="Proteomes" id="UP000559027">
    <property type="component" value="Unassembled WGS sequence"/>
</dbReference>
<name>A0A8H5D2U5_9AGAR</name>
<comment type="caution">
    <text evidence="1">The sequence shown here is derived from an EMBL/GenBank/DDBJ whole genome shotgun (WGS) entry which is preliminary data.</text>
</comment>
<accession>A0A8H5D2U5</accession>